<accession>K6ZPB2</accession>
<dbReference type="EMBL" id="CP003837">
    <property type="protein sequence ID" value="AGH44745.1"/>
    <property type="molecule type" value="Genomic_DNA"/>
</dbReference>
<protein>
    <submittedName>
        <fullName evidence="1">Uncharacterized protein</fullName>
    </submittedName>
</protein>
<proteinExistence type="predicted"/>
<evidence type="ECO:0000313" key="2">
    <source>
        <dbReference type="Proteomes" id="UP000011864"/>
    </source>
</evidence>
<dbReference type="STRING" id="1129794.C427_2636"/>
<name>K6ZPB2_9ALTE</name>
<evidence type="ECO:0000313" key="1">
    <source>
        <dbReference type="EMBL" id="AGH44745.1"/>
    </source>
</evidence>
<dbReference type="Proteomes" id="UP000011864">
    <property type="component" value="Chromosome"/>
</dbReference>
<dbReference type="HOGENOM" id="CLU_2937472_0_0_6"/>
<organism evidence="1 2">
    <name type="scientific">Paraglaciecola psychrophila 170</name>
    <dbReference type="NCBI Taxonomy" id="1129794"/>
    <lineage>
        <taxon>Bacteria</taxon>
        <taxon>Pseudomonadati</taxon>
        <taxon>Pseudomonadota</taxon>
        <taxon>Gammaproteobacteria</taxon>
        <taxon>Alteromonadales</taxon>
        <taxon>Alteromonadaceae</taxon>
        <taxon>Paraglaciecola</taxon>
    </lineage>
</organism>
<dbReference type="KEGG" id="gps:C427_2636"/>
<gene>
    <name evidence="1" type="ORF">C427_2636</name>
</gene>
<reference evidence="1 2" key="1">
    <citation type="journal article" date="2013" name="Genome Announc.">
        <title>Complete Genome Sequence of Glaciecola psychrophila Strain 170T.</title>
        <authorList>
            <person name="Yin J."/>
            <person name="Chen J."/>
            <person name="Liu G."/>
            <person name="Yu Y."/>
            <person name="Song L."/>
            <person name="Wang X."/>
            <person name="Qu X."/>
        </authorList>
    </citation>
    <scope>NUCLEOTIDE SEQUENCE [LARGE SCALE GENOMIC DNA]</scope>
    <source>
        <strain evidence="1 2">170</strain>
    </source>
</reference>
<dbReference type="AlphaFoldDB" id="K6ZPB2"/>
<keyword evidence="2" id="KW-1185">Reference proteome</keyword>
<sequence>MITDDLILASSKNDIFANFSDLWFLYLTYEKIVNNHQIKHAAQGVYIVLSVIQLRVFIGG</sequence>
<dbReference type="PATRIC" id="fig|1129794.4.peg.2615"/>